<accession>A0A100XZ25</accession>
<dbReference type="EMBL" id="LLYW01000010">
    <property type="protein sequence ID" value="KUH34106.1"/>
    <property type="molecule type" value="Genomic_DNA"/>
</dbReference>
<dbReference type="RefSeq" id="WP_058938283.1">
    <property type="nucleotide sequence ID" value="NZ_LLYW01000010.1"/>
</dbReference>
<evidence type="ECO:0000313" key="1">
    <source>
        <dbReference type="EMBL" id="KUH34106.1"/>
    </source>
</evidence>
<name>A0A100XZ25_9EURY</name>
<dbReference type="OrthoDB" id="97597at2157"/>
<gene>
    <name evidence="1" type="ORF">APY94_03310</name>
</gene>
<organism evidence="1 2">
    <name type="scientific">Thermococcus celericrescens</name>
    <dbReference type="NCBI Taxonomy" id="227598"/>
    <lineage>
        <taxon>Archaea</taxon>
        <taxon>Methanobacteriati</taxon>
        <taxon>Methanobacteriota</taxon>
        <taxon>Thermococci</taxon>
        <taxon>Thermococcales</taxon>
        <taxon>Thermococcaceae</taxon>
        <taxon>Thermococcus</taxon>
    </lineage>
</organism>
<protein>
    <submittedName>
        <fullName evidence="1">Uncharacterized protein</fullName>
    </submittedName>
</protein>
<dbReference type="STRING" id="227598.APY94_03310"/>
<dbReference type="Proteomes" id="UP000053462">
    <property type="component" value="Unassembled WGS sequence"/>
</dbReference>
<keyword evidence="2" id="KW-1185">Reference proteome</keyword>
<reference evidence="1 2" key="1">
    <citation type="submission" date="2015-10" db="EMBL/GenBank/DDBJ databases">
        <title>Draft genome sequence of Thermococcus celericrescens strain DSM 17994.</title>
        <authorList>
            <person name="Hong S.-J."/>
            <person name="Park C.-E."/>
            <person name="Shin J.-H."/>
        </authorList>
    </citation>
    <scope>NUCLEOTIDE SEQUENCE [LARGE SCALE GENOMIC DNA]</scope>
    <source>
        <strain evidence="1 2">DSM 17994</strain>
    </source>
</reference>
<evidence type="ECO:0000313" key="2">
    <source>
        <dbReference type="Proteomes" id="UP000053462"/>
    </source>
</evidence>
<sequence>MRRALKAAVLTLLMLLEPPLTIATPYWVKPGVYIEYAAHRYDPYFPLVTGARPEMVRTAMLIYSVNGTLFRIEAHNDTRVRFEFLGMEDGFLLVRGTIEMENVTVTSIGLNSTKFPKFWDDGDVISEKLEKSHDVGSSTACGSK</sequence>
<comment type="caution">
    <text evidence="1">The sequence shown here is derived from an EMBL/GenBank/DDBJ whole genome shotgun (WGS) entry which is preliminary data.</text>
</comment>
<dbReference type="AlphaFoldDB" id="A0A100XZ25"/>
<proteinExistence type="predicted"/>